<dbReference type="EMBL" id="QRIS01000034">
    <property type="protein sequence ID" value="RHG79936.1"/>
    <property type="molecule type" value="Genomic_DNA"/>
</dbReference>
<proteinExistence type="predicted"/>
<organism evidence="2 4">
    <name type="scientific">Mediterraneibacter gnavus</name>
    <name type="common">Ruminococcus gnavus</name>
    <dbReference type="NCBI Taxonomy" id="33038"/>
    <lineage>
        <taxon>Bacteria</taxon>
        <taxon>Bacillati</taxon>
        <taxon>Bacillota</taxon>
        <taxon>Clostridia</taxon>
        <taxon>Lachnospirales</taxon>
        <taxon>Lachnospiraceae</taxon>
        <taxon>Mediterraneibacter</taxon>
    </lineage>
</organism>
<evidence type="ECO:0000313" key="2">
    <source>
        <dbReference type="EMBL" id="RHG79936.1"/>
    </source>
</evidence>
<reference evidence="3 4" key="1">
    <citation type="submission" date="2018-08" db="EMBL/GenBank/DDBJ databases">
        <title>A genome reference for cultivated species of the human gut microbiota.</title>
        <authorList>
            <person name="Zou Y."/>
            <person name="Xue W."/>
            <person name="Luo G."/>
        </authorList>
    </citation>
    <scope>NUCLEOTIDE SEQUENCE [LARGE SCALE GENOMIC DNA]</scope>
    <source>
        <strain evidence="1 3">AF19-16AC</strain>
        <strain evidence="2 4">AM21-18</strain>
    </source>
</reference>
<dbReference type="Proteomes" id="UP000283981">
    <property type="component" value="Unassembled WGS sequence"/>
</dbReference>
<evidence type="ECO:0000313" key="1">
    <source>
        <dbReference type="EMBL" id="RGT37410.1"/>
    </source>
</evidence>
<sequence>MPRKKATEAAALAAEKKYLDQDGLAHLVQKNDERYVKKEVGKGLSSNDFSDEYKKKIDDLAYTKIAINSLTATNSSNEIGATVTASDIAWALNKEPKTQKIKFGAEQEEILDKALRKKSYTGKSLKTNTNIVLTVTDERDAVVSRTVGITFQPKVYWGKTNKEQLENADILALEGSSLAGGRGRTFTVNAGEGEKIVYAFPTSFGTPTFNVGGFDGGFKKARTLEFTNASGYKQSYDVWMSVNAGLGSTAVTVK</sequence>
<comment type="caution">
    <text evidence="2">The sequence shown here is derived from an EMBL/GenBank/DDBJ whole genome shotgun (WGS) entry which is preliminary data.</text>
</comment>
<dbReference type="Proteomes" id="UP000283834">
    <property type="component" value="Unassembled WGS sequence"/>
</dbReference>
<protein>
    <submittedName>
        <fullName evidence="2">Uncharacterized protein</fullName>
    </submittedName>
</protein>
<dbReference type="AlphaFoldDB" id="A0A413YAG5"/>
<accession>A0A413YAG5</accession>
<dbReference type="RefSeq" id="WP_118038844.1">
    <property type="nucleotide sequence ID" value="NZ_JADMPO010000005.1"/>
</dbReference>
<dbReference type="EMBL" id="QRWQ01000012">
    <property type="protein sequence ID" value="RGT37410.1"/>
    <property type="molecule type" value="Genomic_DNA"/>
</dbReference>
<evidence type="ECO:0000313" key="4">
    <source>
        <dbReference type="Proteomes" id="UP000283981"/>
    </source>
</evidence>
<evidence type="ECO:0000313" key="3">
    <source>
        <dbReference type="Proteomes" id="UP000283834"/>
    </source>
</evidence>
<name>A0A413YAG5_MEDGN</name>
<gene>
    <name evidence="2" type="ORF">DW243_15535</name>
    <name evidence="1" type="ORF">DWX36_12310</name>
</gene>